<reference evidence="1 2" key="1">
    <citation type="submission" date="2021-08" db="EMBL/GenBank/DDBJ databases">
        <title>Draft Genome Sequence of Phanerochaete sordida strain YK-624.</title>
        <authorList>
            <person name="Mori T."/>
            <person name="Dohra H."/>
            <person name="Suzuki T."/>
            <person name="Kawagishi H."/>
            <person name="Hirai H."/>
        </authorList>
    </citation>
    <scope>NUCLEOTIDE SEQUENCE [LARGE SCALE GENOMIC DNA]</scope>
    <source>
        <strain evidence="1 2">YK-624</strain>
    </source>
</reference>
<dbReference type="Proteomes" id="UP000703269">
    <property type="component" value="Unassembled WGS sequence"/>
</dbReference>
<dbReference type="EMBL" id="BPQB01000029">
    <property type="protein sequence ID" value="GJE92983.1"/>
    <property type="molecule type" value="Genomic_DNA"/>
</dbReference>
<sequence length="161" mass="18315">MVVLLHSIRIVSSHRPLPGEIVPQLYIEPEEEYKRAKCIEFSDNLKHAGTLVTHRSQLENPRLPAPFGATGATQTIAITWPGYHETALYVTGGDYELSELANAVNAELLRFRLLMQKKTCTDLSWRLLPADTLWLLELRPIAHGLWQAVLCRRRNHSEIIP</sequence>
<evidence type="ECO:0000313" key="2">
    <source>
        <dbReference type="Proteomes" id="UP000703269"/>
    </source>
</evidence>
<dbReference type="OrthoDB" id="3269405at2759"/>
<proteinExistence type="predicted"/>
<accession>A0A9P3LFS2</accession>
<keyword evidence="2" id="KW-1185">Reference proteome</keyword>
<organism evidence="1 2">
    <name type="scientific">Phanerochaete sordida</name>
    <dbReference type="NCBI Taxonomy" id="48140"/>
    <lineage>
        <taxon>Eukaryota</taxon>
        <taxon>Fungi</taxon>
        <taxon>Dikarya</taxon>
        <taxon>Basidiomycota</taxon>
        <taxon>Agaricomycotina</taxon>
        <taxon>Agaricomycetes</taxon>
        <taxon>Polyporales</taxon>
        <taxon>Phanerochaetaceae</taxon>
        <taxon>Phanerochaete</taxon>
    </lineage>
</organism>
<dbReference type="AlphaFoldDB" id="A0A9P3LFS2"/>
<name>A0A9P3LFS2_9APHY</name>
<comment type="caution">
    <text evidence="1">The sequence shown here is derived from an EMBL/GenBank/DDBJ whole genome shotgun (WGS) entry which is preliminary data.</text>
</comment>
<protein>
    <submittedName>
        <fullName evidence="1">Uncharacterized protein</fullName>
    </submittedName>
</protein>
<gene>
    <name evidence="1" type="ORF">PsYK624_091420</name>
</gene>
<evidence type="ECO:0000313" key="1">
    <source>
        <dbReference type="EMBL" id="GJE92983.1"/>
    </source>
</evidence>